<comment type="catalytic activity">
    <reaction evidence="8">
        <text>an acyl-CoA + a 1,2-diacyl-sn-glycerol = a triacyl-sn-glycerol + CoA</text>
        <dbReference type="Rhea" id="RHEA:10868"/>
        <dbReference type="ChEBI" id="CHEBI:17815"/>
        <dbReference type="ChEBI" id="CHEBI:57287"/>
        <dbReference type="ChEBI" id="CHEBI:58342"/>
        <dbReference type="ChEBI" id="CHEBI:64615"/>
        <dbReference type="EC" id="2.3.1.20"/>
    </reaction>
</comment>
<dbReference type="GO" id="GO:0004144">
    <property type="term" value="F:diacylglycerol O-acyltransferase activity"/>
    <property type="evidence" value="ECO:0007669"/>
    <property type="project" value="UniProtKB-EC"/>
</dbReference>
<gene>
    <name evidence="10" type="ORF">SAMN04489867_0122</name>
</gene>
<dbReference type="EC" id="2.3.1.122" evidence="3"/>
<evidence type="ECO:0000256" key="5">
    <source>
        <dbReference type="ARBA" id="ARBA00022679"/>
    </source>
</evidence>
<dbReference type="STRING" id="443156.SAMN04489867_0122"/>
<dbReference type="AlphaFoldDB" id="A0A1H0KW86"/>
<keyword evidence="11" id="KW-1185">Reference proteome</keyword>
<proteinExistence type="inferred from homology"/>
<dbReference type="InterPro" id="IPR050583">
    <property type="entry name" value="Mycobacterial_A85_antigen"/>
</dbReference>
<dbReference type="SUPFAM" id="SSF53474">
    <property type="entry name" value="alpha/beta-Hydrolases"/>
    <property type="match status" value="1"/>
</dbReference>
<evidence type="ECO:0000256" key="9">
    <source>
        <dbReference type="SAM" id="SignalP"/>
    </source>
</evidence>
<evidence type="ECO:0000256" key="7">
    <source>
        <dbReference type="ARBA" id="ARBA00032572"/>
    </source>
</evidence>
<accession>A0A1H0KW86</accession>
<dbReference type="GO" id="GO:0016787">
    <property type="term" value="F:hydrolase activity"/>
    <property type="evidence" value="ECO:0007669"/>
    <property type="project" value="UniProtKB-KW"/>
</dbReference>
<keyword evidence="5" id="KW-0808">Transferase</keyword>
<dbReference type="EC" id="2.3.1.20" evidence="4"/>
<evidence type="ECO:0000256" key="3">
    <source>
        <dbReference type="ARBA" id="ARBA00012820"/>
    </source>
</evidence>
<comment type="catalytic activity">
    <reaction evidence="1">
        <text>2 alpha,alpha'-trehalose 6-mycolate = alpha,alpha'-trehalose 6,6'-bismycolate + alpha,alpha-trehalose</text>
        <dbReference type="Rhea" id="RHEA:23472"/>
        <dbReference type="ChEBI" id="CHEBI:16551"/>
        <dbReference type="ChEBI" id="CHEBI:18195"/>
        <dbReference type="ChEBI" id="CHEBI:18234"/>
        <dbReference type="EC" id="2.3.1.122"/>
    </reaction>
</comment>
<dbReference type="PROSITE" id="PS51318">
    <property type="entry name" value="TAT"/>
    <property type="match status" value="1"/>
</dbReference>
<dbReference type="PANTHER" id="PTHR48098">
    <property type="entry name" value="ENTEROCHELIN ESTERASE-RELATED"/>
    <property type="match status" value="1"/>
</dbReference>
<organism evidence="10 11">
    <name type="scientific">Pedococcus dokdonensis</name>
    <dbReference type="NCBI Taxonomy" id="443156"/>
    <lineage>
        <taxon>Bacteria</taxon>
        <taxon>Bacillati</taxon>
        <taxon>Actinomycetota</taxon>
        <taxon>Actinomycetes</taxon>
        <taxon>Micrococcales</taxon>
        <taxon>Intrasporangiaceae</taxon>
        <taxon>Pedococcus</taxon>
    </lineage>
</organism>
<sequence length="263" mass="27864">MATLTRRSLLAGAAGAGAVALAGCRGSGAVPVRSGTLRSSHLPGHVLNWQLAQAPSPSGSSAAAPVVVVLHGKGGDASHAFRIMKLHEHVKETGLTLASVDGGDFYWHARRVGVDTGAMVIDDFLPLVRRETGYEGKVAFLGWSMGGYGSLLLASELGPDAVFAVVAESAALWTAPELSAEGAFDDRADFIAHDVFRRTDVLSKIPVRMDCGRSDPFVPGNKAFGKALPSAELTFDKGGHTAEYWTSHGGPQLEWVRRQYDRQ</sequence>
<evidence type="ECO:0000256" key="4">
    <source>
        <dbReference type="ARBA" id="ARBA00013244"/>
    </source>
</evidence>
<keyword evidence="10" id="KW-0378">Hydrolase</keyword>
<keyword evidence="6" id="KW-0012">Acyltransferase</keyword>
<comment type="similarity">
    <text evidence="2">Belongs to the mycobacterial A85 antigen family.</text>
</comment>
<dbReference type="OrthoDB" id="3210113at2"/>
<dbReference type="PROSITE" id="PS51257">
    <property type="entry name" value="PROKAR_LIPOPROTEIN"/>
    <property type="match status" value="1"/>
</dbReference>
<dbReference type="EMBL" id="LT629711">
    <property type="protein sequence ID" value="SDO60041.1"/>
    <property type="molecule type" value="Genomic_DNA"/>
</dbReference>
<dbReference type="RefSeq" id="WP_091780123.1">
    <property type="nucleotide sequence ID" value="NZ_LT629711.1"/>
</dbReference>
<dbReference type="Pfam" id="PF00756">
    <property type="entry name" value="Esterase"/>
    <property type="match status" value="1"/>
</dbReference>
<dbReference type="PANTHER" id="PTHR48098:SF1">
    <property type="entry name" value="DIACYLGLYCEROL ACYLTRANSFERASE_MYCOLYLTRANSFERASE AG85A"/>
    <property type="match status" value="1"/>
</dbReference>
<protein>
    <recommendedName>
        <fullName evidence="7">Acyl-CoA:diacylglycerol acyltransferase</fullName>
        <ecNumber evidence="3">2.3.1.122</ecNumber>
        <ecNumber evidence="4">2.3.1.20</ecNumber>
    </recommendedName>
</protein>
<dbReference type="InterPro" id="IPR000801">
    <property type="entry name" value="Esterase-like"/>
</dbReference>
<evidence type="ECO:0000313" key="10">
    <source>
        <dbReference type="EMBL" id="SDO60041.1"/>
    </source>
</evidence>
<dbReference type="InterPro" id="IPR029058">
    <property type="entry name" value="AB_hydrolase_fold"/>
</dbReference>
<dbReference type="Gene3D" id="3.40.50.1820">
    <property type="entry name" value="alpha/beta hydrolase"/>
    <property type="match status" value="1"/>
</dbReference>
<dbReference type="GO" id="GO:0050348">
    <property type="term" value="F:trehalose O-mycolyltransferase activity"/>
    <property type="evidence" value="ECO:0007669"/>
    <property type="project" value="UniProtKB-EC"/>
</dbReference>
<feature type="chain" id="PRO_5039728235" description="Acyl-CoA:diacylglycerol acyltransferase" evidence="9">
    <location>
        <begin position="23"/>
        <end position="263"/>
    </location>
</feature>
<feature type="signal peptide" evidence="9">
    <location>
        <begin position="1"/>
        <end position="22"/>
    </location>
</feature>
<dbReference type="Proteomes" id="UP000199077">
    <property type="component" value="Chromosome I"/>
</dbReference>
<name>A0A1H0KW86_9MICO</name>
<evidence type="ECO:0000313" key="11">
    <source>
        <dbReference type="Proteomes" id="UP000199077"/>
    </source>
</evidence>
<reference evidence="11" key="1">
    <citation type="submission" date="2016-10" db="EMBL/GenBank/DDBJ databases">
        <authorList>
            <person name="Varghese N."/>
            <person name="Submissions S."/>
        </authorList>
    </citation>
    <scope>NUCLEOTIDE SEQUENCE [LARGE SCALE GENOMIC DNA]</scope>
    <source>
        <strain evidence="11">DSM 22329</strain>
    </source>
</reference>
<keyword evidence="9" id="KW-0732">Signal</keyword>
<evidence type="ECO:0000256" key="6">
    <source>
        <dbReference type="ARBA" id="ARBA00023315"/>
    </source>
</evidence>
<evidence type="ECO:0000256" key="2">
    <source>
        <dbReference type="ARBA" id="ARBA00005874"/>
    </source>
</evidence>
<evidence type="ECO:0000256" key="1">
    <source>
        <dbReference type="ARBA" id="ARBA00000697"/>
    </source>
</evidence>
<dbReference type="InterPro" id="IPR006311">
    <property type="entry name" value="TAT_signal"/>
</dbReference>
<evidence type="ECO:0000256" key="8">
    <source>
        <dbReference type="ARBA" id="ARBA00048109"/>
    </source>
</evidence>